<name>A0A3L6FPR9_MAIZE</name>
<keyword evidence="1" id="KW-0812">Transmembrane</keyword>
<evidence type="ECO:0000313" key="3">
    <source>
        <dbReference type="Proteomes" id="UP000251960"/>
    </source>
</evidence>
<feature type="transmembrane region" description="Helical" evidence="1">
    <location>
        <begin position="12"/>
        <end position="30"/>
    </location>
</feature>
<protein>
    <submittedName>
        <fullName evidence="2">Uncharacterized protein</fullName>
    </submittedName>
</protein>
<dbReference type="Proteomes" id="UP000251960">
    <property type="component" value="Chromosome 3"/>
</dbReference>
<dbReference type="AlphaFoldDB" id="A0A3L6FPR9"/>
<feature type="non-terminal residue" evidence="2">
    <location>
        <position position="1"/>
    </location>
</feature>
<accession>A0A3L6FPR9</accession>
<evidence type="ECO:0000313" key="2">
    <source>
        <dbReference type="EMBL" id="PWZ33677.1"/>
    </source>
</evidence>
<sequence length="35" mass="3884">VLVKNTQTTYNLIDYTNIIILYIGSLLAVVEPACN</sequence>
<proteinExistence type="predicted"/>
<comment type="caution">
    <text evidence="2">The sequence shown here is derived from an EMBL/GenBank/DDBJ whole genome shotgun (WGS) entry which is preliminary data.</text>
</comment>
<reference evidence="2 3" key="1">
    <citation type="journal article" date="2018" name="Nat. Genet.">
        <title>Extensive intraspecific gene order and gene structural variations between Mo17 and other maize genomes.</title>
        <authorList>
            <person name="Sun S."/>
            <person name="Zhou Y."/>
            <person name="Chen J."/>
            <person name="Shi J."/>
            <person name="Zhao H."/>
            <person name="Zhao H."/>
            <person name="Song W."/>
            <person name="Zhang M."/>
            <person name="Cui Y."/>
            <person name="Dong X."/>
            <person name="Liu H."/>
            <person name="Ma X."/>
            <person name="Jiao Y."/>
            <person name="Wang B."/>
            <person name="Wei X."/>
            <person name="Stein J.C."/>
            <person name="Glaubitz J.C."/>
            <person name="Lu F."/>
            <person name="Yu G."/>
            <person name="Liang C."/>
            <person name="Fengler K."/>
            <person name="Li B."/>
            <person name="Rafalski A."/>
            <person name="Schnable P.S."/>
            <person name="Ware D.H."/>
            <person name="Buckler E.S."/>
            <person name="Lai J."/>
        </authorList>
    </citation>
    <scope>NUCLEOTIDE SEQUENCE [LARGE SCALE GENOMIC DNA]</scope>
    <source>
        <strain evidence="3">cv. Missouri 17</strain>
        <tissue evidence="2">Seedling</tissue>
    </source>
</reference>
<gene>
    <name evidence="2" type="ORF">Zm00014a_040895</name>
</gene>
<keyword evidence="1" id="KW-0472">Membrane</keyword>
<organism evidence="2 3">
    <name type="scientific">Zea mays</name>
    <name type="common">Maize</name>
    <dbReference type="NCBI Taxonomy" id="4577"/>
    <lineage>
        <taxon>Eukaryota</taxon>
        <taxon>Viridiplantae</taxon>
        <taxon>Streptophyta</taxon>
        <taxon>Embryophyta</taxon>
        <taxon>Tracheophyta</taxon>
        <taxon>Spermatophyta</taxon>
        <taxon>Magnoliopsida</taxon>
        <taxon>Liliopsida</taxon>
        <taxon>Poales</taxon>
        <taxon>Poaceae</taxon>
        <taxon>PACMAD clade</taxon>
        <taxon>Panicoideae</taxon>
        <taxon>Andropogonodae</taxon>
        <taxon>Andropogoneae</taxon>
        <taxon>Tripsacinae</taxon>
        <taxon>Zea</taxon>
    </lineage>
</organism>
<dbReference type="EMBL" id="NCVQ01000004">
    <property type="protein sequence ID" value="PWZ33677.1"/>
    <property type="molecule type" value="Genomic_DNA"/>
</dbReference>
<keyword evidence="1" id="KW-1133">Transmembrane helix</keyword>
<evidence type="ECO:0000256" key="1">
    <source>
        <dbReference type="SAM" id="Phobius"/>
    </source>
</evidence>